<proteinExistence type="predicted"/>
<accession>A0ACD4PHS4</accession>
<organism evidence="1 2">
    <name type="scientific">Mycoplasmopsis edwardii</name>
    <dbReference type="NCBI Taxonomy" id="53558"/>
    <lineage>
        <taxon>Bacteria</taxon>
        <taxon>Bacillati</taxon>
        <taxon>Mycoplasmatota</taxon>
        <taxon>Mycoplasmoidales</taxon>
        <taxon>Metamycoplasmataceae</taxon>
        <taxon>Mycoplasmopsis</taxon>
    </lineage>
</organism>
<gene>
    <name evidence="1" type="ORF">Me_995_000092</name>
</gene>
<keyword evidence="2" id="KW-1185">Reference proteome</keyword>
<name>A0ACD4PHS4_9BACT</name>
<evidence type="ECO:0000313" key="1">
    <source>
        <dbReference type="EMBL" id="WBP84140.1"/>
    </source>
</evidence>
<sequence>MKLIKLEAHGFKSFADPVVLRFDGGVAGIVGPNGSGKSNINDAIRWVLGEQSSKELRGDNMEDVIFAGSKTVQPMNKAQVSLTFENKDRLCSIDSDYVVITRALERGKGINDYFINGEKARYKDIKTIAMETGIGKSSLAIISQGTVSDIAQSSDEDRRLIFEEAAGISKYRTRKLEAQRKLESAEQTLKIVDTKISEVEKRLEILKKQAEKAYKYKQISDDLKNVEIGYLAYNIEKNAAIHDKLSEELAGVKETEEAYRKDIDTINEQLQEKSESLKGINKLIQEISAGKNVLELRIKALEENIAQAKARRDVMLEGKGTLDEKSRLQAVISAVNSLEFELTTHKQSFDELYSKETSLSNEIEELEKKVNELNISVNKYKEEERTIKANLNLLKQTKQNKTNLFKGTKTILDNKASFRGFKGIVADLITAPNEYLPALETILKNAAQHIVVDHSDTAVKAINFLKANDGGRATFIPLSSINAKFVRDDYLLVTRNNPGFIGVASELVTVAEEYRVLSQFLLGNVIVVTDIKAANEIATIIEKKYMVVTLEGDIIRVGGVMVGGTQEASENILGIEQKIKENEELIPGLHAMIEKLNSQALEFTELIKTKTRELSQTSVQVRLLNQKIKELENDIEKHKTDLHVNKSILDGKQLDGDLENLTSAEAEIAKQKKDLALLDFNLLTNIEQKEAVAADREVLSKRLADQSNLLNNLLSSFTKKSEDNIKAKSQLEVDKERLNTYYGLTLENAKENYQLTMSPDAAAENVRELRIAISELGSVNLESIAEYEEVNERYQNDIQNRDEVIEAKNICLAAIDEMDKKIVTRLTNIVNDVNQEMHKVFSSMFGGGTAKVEFVDPKNILETGISIYAQPPGKTVKNLKLFSGGEKSLIAISLLFAILRARPLPLCILDEVEAALDEANVVRYAEYLQELKHQTQFLVITHRTGTMTRVDALFGATMQKRGVTNFFSVELEEAKKLIDQD</sequence>
<dbReference type="EMBL" id="CP114370">
    <property type="protein sequence ID" value="WBP84140.1"/>
    <property type="molecule type" value="Genomic_DNA"/>
</dbReference>
<reference evidence="1" key="1">
    <citation type="submission" date="2022-12" db="EMBL/GenBank/DDBJ databases">
        <authorList>
            <consortium name="Asia Pacific Centre for Animal Health"/>
            <person name="Klose S.M."/>
            <person name="Legione A.R."/>
            <person name="Monotti I."/>
            <person name="Bushell R."/>
            <person name="Marenda M.S."/>
            <person name="Sugiyama T."/>
            <person name="Browning G.F."/>
            <person name="Vaz P.K."/>
        </authorList>
    </citation>
    <scope>NUCLEOTIDE SEQUENCE</scope>
    <source>
        <strain evidence="1">Felid995</strain>
    </source>
</reference>
<dbReference type="Proteomes" id="UP001213039">
    <property type="component" value="Chromosome"/>
</dbReference>
<evidence type="ECO:0000313" key="2">
    <source>
        <dbReference type="Proteomes" id="UP001213039"/>
    </source>
</evidence>
<protein>
    <submittedName>
        <fullName evidence="1">AAA family ATPase</fullName>
    </submittedName>
</protein>